<dbReference type="GO" id="GO:0008379">
    <property type="term" value="F:thioredoxin peroxidase activity"/>
    <property type="evidence" value="ECO:0007669"/>
    <property type="project" value="InterPro"/>
</dbReference>
<evidence type="ECO:0000313" key="6">
    <source>
        <dbReference type="Proteomes" id="UP000324760"/>
    </source>
</evidence>
<dbReference type="InterPro" id="IPR014025">
    <property type="entry name" value="Glutaredoxin_subgr"/>
</dbReference>
<dbReference type="InterPro" id="IPR002109">
    <property type="entry name" value="Glutaredoxin"/>
</dbReference>
<dbReference type="GO" id="GO:0005737">
    <property type="term" value="C:cytoplasm"/>
    <property type="evidence" value="ECO:0007669"/>
    <property type="project" value="TreeGrafter"/>
</dbReference>
<dbReference type="Pfam" id="PF00462">
    <property type="entry name" value="Glutaredoxin"/>
    <property type="match status" value="1"/>
</dbReference>
<protein>
    <submittedName>
        <fullName evidence="5">Glutathione peroxidase</fullName>
    </submittedName>
</protein>
<name>A0A5P1RES3_9GAMM</name>
<dbReference type="PROSITE" id="PS51352">
    <property type="entry name" value="THIOREDOXIN_2"/>
    <property type="match status" value="1"/>
</dbReference>
<sequence length="246" mass="26955">MLDNREGQCVPVVSFPTRQGNDWVTVTTDELFAGKTVIVFALPGAFTPTCSSTHLPRYNELAPVFAENGVDDIICLSVNDTFVMNSWAEDQKAENITFIPDGNGEFSEGMGMLVDKAELGFGKRSWRYSMLVKDGVIDKMFIEPDVPGDPFQVSDADTMLAYINPNAKQPKRVTLLTKPSCSHCTRAKKVLKEQGFKYEEIELGKNGVSFSSLNALSGQGTTPQVFIDGQHVGGADELEAWCKANV</sequence>
<accession>A0A5P1RES3</accession>
<dbReference type="Gene3D" id="3.40.30.10">
    <property type="entry name" value="Glutaredoxin"/>
    <property type="match status" value="2"/>
</dbReference>
<dbReference type="SUPFAM" id="SSF52833">
    <property type="entry name" value="Thioredoxin-like"/>
    <property type="match status" value="1"/>
</dbReference>
<dbReference type="InterPro" id="IPR036249">
    <property type="entry name" value="Thioredoxin-like_sf"/>
</dbReference>
<dbReference type="CDD" id="cd03013">
    <property type="entry name" value="PRX5_like"/>
    <property type="match status" value="1"/>
</dbReference>
<gene>
    <name evidence="5" type="ORF">F0U83_14135</name>
</gene>
<organism evidence="5 6">
    <name type="scientific">Neptunomonas concharum</name>
    <dbReference type="NCBI Taxonomy" id="1031538"/>
    <lineage>
        <taxon>Bacteria</taxon>
        <taxon>Pseudomonadati</taxon>
        <taxon>Pseudomonadota</taxon>
        <taxon>Gammaproteobacteria</taxon>
        <taxon>Oceanospirillales</taxon>
        <taxon>Oceanospirillaceae</taxon>
        <taxon>Neptunomonas</taxon>
    </lineage>
</organism>
<dbReference type="OrthoDB" id="9800621at2"/>
<dbReference type="AlphaFoldDB" id="A0A5P1RES3"/>
<keyword evidence="1 5" id="KW-0575">Peroxidase</keyword>
<dbReference type="PANTHER" id="PTHR10430">
    <property type="entry name" value="PEROXIREDOXIN"/>
    <property type="match status" value="1"/>
</dbReference>
<reference evidence="5 6" key="1">
    <citation type="journal article" date="2019" name="Biochem. Eng. J.">
        <title>Metabolic engineering of the marine bacteria Neptunomonas concharum for the production of acetoin and meso-2,3-butanediol from acetate.</title>
        <authorList>
            <person name="Li W."/>
            <person name="Pu N."/>
            <person name="Liu C.-X."/>
            <person name="Yuan Q.-P."/>
            <person name="Li Z.-J."/>
        </authorList>
    </citation>
    <scope>NUCLEOTIDE SEQUENCE [LARGE SCALE GENOMIC DNA]</scope>
    <source>
        <strain evidence="5 6">JCM17730</strain>
    </source>
</reference>
<feature type="domain" description="Thioredoxin" evidence="4">
    <location>
        <begin position="4"/>
        <end position="168"/>
    </location>
</feature>
<dbReference type="GO" id="GO:0042744">
    <property type="term" value="P:hydrogen peroxide catabolic process"/>
    <property type="evidence" value="ECO:0007669"/>
    <property type="project" value="TreeGrafter"/>
</dbReference>
<dbReference type="KEGG" id="ncu:F0U83_14135"/>
<dbReference type="InterPro" id="IPR013740">
    <property type="entry name" value="Redoxin"/>
</dbReference>
<feature type="active site" description="Cysteine sulfenic acid (-SOH) intermediate" evidence="3">
    <location>
        <position position="50"/>
    </location>
</feature>
<dbReference type="InterPro" id="IPR013766">
    <property type="entry name" value="Thioredoxin_domain"/>
</dbReference>
<dbReference type="PROSITE" id="PS51354">
    <property type="entry name" value="GLUTAREDOXIN_2"/>
    <property type="match status" value="1"/>
</dbReference>
<dbReference type="GO" id="GO:0045454">
    <property type="term" value="P:cell redox homeostasis"/>
    <property type="evidence" value="ECO:0007669"/>
    <property type="project" value="TreeGrafter"/>
</dbReference>
<dbReference type="RefSeq" id="WP_138987881.1">
    <property type="nucleotide sequence ID" value="NZ_CP043869.1"/>
</dbReference>
<dbReference type="PRINTS" id="PR00160">
    <property type="entry name" value="GLUTAREDOXIN"/>
</dbReference>
<dbReference type="Proteomes" id="UP000324760">
    <property type="component" value="Chromosome"/>
</dbReference>
<dbReference type="GO" id="GO:0034599">
    <property type="term" value="P:cellular response to oxidative stress"/>
    <property type="evidence" value="ECO:0007669"/>
    <property type="project" value="InterPro"/>
</dbReference>
<dbReference type="FunFam" id="3.40.30.10:FF:000160">
    <property type="entry name" value="Peroxiredoxin family protein/glutaredoxin"/>
    <property type="match status" value="1"/>
</dbReference>
<evidence type="ECO:0000313" key="5">
    <source>
        <dbReference type="EMBL" id="QEQ97766.1"/>
    </source>
</evidence>
<evidence type="ECO:0000256" key="1">
    <source>
        <dbReference type="ARBA" id="ARBA00022559"/>
    </source>
</evidence>
<dbReference type="InterPro" id="IPR037944">
    <property type="entry name" value="PRX5-like"/>
</dbReference>
<dbReference type="Pfam" id="PF08534">
    <property type="entry name" value="Redoxin"/>
    <property type="match status" value="1"/>
</dbReference>
<evidence type="ECO:0000256" key="2">
    <source>
        <dbReference type="ARBA" id="ARBA00023002"/>
    </source>
</evidence>
<keyword evidence="6" id="KW-1185">Reference proteome</keyword>
<keyword evidence="2" id="KW-0560">Oxidoreductase</keyword>
<evidence type="ECO:0000256" key="3">
    <source>
        <dbReference type="PIRSR" id="PIRSR637944-1"/>
    </source>
</evidence>
<evidence type="ECO:0000259" key="4">
    <source>
        <dbReference type="PROSITE" id="PS51352"/>
    </source>
</evidence>
<dbReference type="EMBL" id="CP043869">
    <property type="protein sequence ID" value="QEQ97766.1"/>
    <property type="molecule type" value="Genomic_DNA"/>
</dbReference>
<dbReference type="PANTHER" id="PTHR10430:SF16">
    <property type="entry name" value="PEROXIREDOXIN-5, MITOCHONDRIAL"/>
    <property type="match status" value="1"/>
</dbReference>
<proteinExistence type="predicted"/>